<proteinExistence type="predicted"/>
<name>I7M2G7_TETTS</name>
<dbReference type="eggNOG" id="ENOG502R2DG">
    <property type="taxonomic scope" value="Eukaryota"/>
</dbReference>
<dbReference type="Gene3D" id="3.30.1520.10">
    <property type="entry name" value="Phox-like domain"/>
    <property type="match status" value="1"/>
</dbReference>
<dbReference type="CDD" id="cd06093">
    <property type="entry name" value="PX_domain"/>
    <property type="match status" value="1"/>
</dbReference>
<dbReference type="PROSITE" id="PS50195">
    <property type="entry name" value="PX"/>
    <property type="match status" value="1"/>
</dbReference>
<dbReference type="STRING" id="312017.I7M2G7"/>
<dbReference type="AlphaFoldDB" id="I7M2G7"/>
<gene>
    <name evidence="3" type="ORF">TTHERM_00219300</name>
</gene>
<dbReference type="Proteomes" id="UP000009168">
    <property type="component" value="Unassembled WGS sequence"/>
</dbReference>
<dbReference type="GO" id="GO:0035091">
    <property type="term" value="F:phosphatidylinositol binding"/>
    <property type="evidence" value="ECO:0007669"/>
    <property type="project" value="InterPro"/>
</dbReference>
<evidence type="ECO:0000313" key="3">
    <source>
        <dbReference type="EMBL" id="EAS00357.2"/>
    </source>
</evidence>
<dbReference type="OMA" id="WPGQYIP"/>
<evidence type="ECO:0000259" key="2">
    <source>
        <dbReference type="PROSITE" id="PS50195"/>
    </source>
</evidence>
<keyword evidence="4" id="KW-1185">Reference proteome</keyword>
<dbReference type="Pfam" id="PF00787">
    <property type="entry name" value="PX"/>
    <property type="match status" value="1"/>
</dbReference>
<dbReference type="InParanoid" id="I7M2G7"/>
<organism evidence="3 4">
    <name type="scientific">Tetrahymena thermophila (strain SB210)</name>
    <dbReference type="NCBI Taxonomy" id="312017"/>
    <lineage>
        <taxon>Eukaryota</taxon>
        <taxon>Sar</taxon>
        <taxon>Alveolata</taxon>
        <taxon>Ciliophora</taxon>
        <taxon>Intramacronucleata</taxon>
        <taxon>Oligohymenophorea</taxon>
        <taxon>Hymenostomatida</taxon>
        <taxon>Tetrahymenina</taxon>
        <taxon>Tetrahymenidae</taxon>
        <taxon>Tetrahymena</taxon>
    </lineage>
</organism>
<feature type="coiled-coil region" evidence="1">
    <location>
        <begin position="329"/>
        <end position="398"/>
    </location>
</feature>
<evidence type="ECO:0000313" key="4">
    <source>
        <dbReference type="Proteomes" id="UP000009168"/>
    </source>
</evidence>
<accession>I7M2G7</accession>
<dbReference type="SUPFAM" id="SSF64268">
    <property type="entry name" value="PX domain"/>
    <property type="match status" value="1"/>
</dbReference>
<dbReference type="InterPro" id="IPR027267">
    <property type="entry name" value="AH/BAR_dom_sf"/>
</dbReference>
<evidence type="ECO:0000256" key="1">
    <source>
        <dbReference type="SAM" id="Coils"/>
    </source>
</evidence>
<dbReference type="InterPro" id="IPR036871">
    <property type="entry name" value="PX_dom_sf"/>
</dbReference>
<dbReference type="PANTHER" id="PTHR10555">
    <property type="entry name" value="SORTING NEXIN"/>
    <property type="match status" value="1"/>
</dbReference>
<dbReference type="RefSeq" id="XP_001020602.2">
    <property type="nucleotide sequence ID" value="XM_001020602.3"/>
</dbReference>
<feature type="coiled-coil region" evidence="1">
    <location>
        <begin position="238"/>
        <end position="265"/>
    </location>
</feature>
<protein>
    <submittedName>
        <fullName evidence="3">PX-SNX8-Mvp1p-like protein</fullName>
    </submittedName>
</protein>
<dbReference type="HOGENOM" id="CLU_040489_1_0_1"/>
<dbReference type="OrthoDB" id="312325at2759"/>
<dbReference type="InterPro" id="IPR001683">
    <property type="entry name" value="PX_dom"/>
</dbReference>
<dbReference type="EMBL" id="GG662621">
    <property type="protein sequence ID" value="EAS00357.2"/>
    <property type="molecule type" value="Genomic_DNA"/>
</dbReference>
<dbReference type="GeneID" id="7837705"/>
<dbReference type="GO" id="GO:0005768">
    <property type="term" value="C:endosome"/>
    <property type="evidence" value="ECO:0007669"/>
    <property type="project" value="TreeGrafter"/>
</dbReference>
<keyword evidence="1" id="KW-0175">Coiled coil</keyword>
<dbReference type="Gene3D" id="1.20.1270.60">
    <property type="entry name" value="Arfaptin homology (AH) domain/BAR domain"/>
    <property type="match status" value="1"/>
</dbReference>
<dbReference type="SMART" id="SM00312">
    <property type="entry name" value="PX"/>
    <property type="match status" value="1"/>
</dbReference>
<reference evidence="4" key="1">
    <citation type="journal article" date="2006" name="PLoS Biol.">
        <title>Macronuclear genome sequence of the ciliate Tetrahymena thermophila, a model eukaryote.</title>
        <authorList>
            <person name="Eisen J.A."/>
            <person name="Coyne R.S."/>
            <person name="Wu M."/>
            <person name="Wu D."/>
            <person name="Thiagarajan M."/>
            <person name="Wortman J.R."/>
            <person name="Badger J.H."/>
            <person name="Ren Q."/>
            <person name="Amedeo P."/>
            <person name="Jones K.M."/>
            <person name="Tallon L.J."/>
            <person name="Delcher A.L."/>
            <person name="Salzberg S.L."/>
            <person name="Silva J.C."/>
            <person name="Haas B.J."/>
            <person name="Majoros W.H."/>
            <person name="Farzad M."/>
            <person name="Carlton J.M."/>
            <person name="Smith R.K. Jr."/>
            <person name="Garg J."/>
            <person name="Pearlman R.E."/>
            <person name="Karrer K.M."/>
            <person name="Sun L."/>
            <person name="Manning G."/>
            <person name="Elde N.C."/>
            <person name="Turkewitz A.P."/>
            <person name="Asai D.J."/>
            <person name="Wilkes D.E."/>
            <person name="Wang Y."/>
            <person name="Cai H."/>
            <person name="Collins K."/>
            <person name="Stewart B.A."/>
            <person name="Lee S.R."/>
            <person name="Wilamowska K."/>
            <person name="Weinberg Z."/>
            <person name="Ruzzo W.L."/>
            <person name="Wloga D."/>
            <person name="Gaertig J."/>
            <person name="Frankel J."/>
            <person name="Tsao C.-C."/>
            <person name="Gorovsky M.A."/>
            <person name="Keeling P.J."/>
            <person name="Waller R.F."/>
            <person name="Patron N.J."/>
            <person name="Cherry J.M."/>
            <person name="Stover N.A."/>
            <person name="Krieger C.J."/>
            <person name="del Toro C."/>
            <person name="Ryder H.F."/>
            <person name="Williamson S.C."/>
            <person name="Barbeau R.A."/>
            <person name="Hamilton E.P."/>
            <person name="Orias E."/>
        </authorList>
    </citation>
    <scope>NUCLEOTIDE SEQUENCE [LARGE SCALE GENOMIC DNA]</scope>
    <source>
        <strain evidence="4">SB210</strain>
    </source>
</reference>
<sequence length="458" mass="54292">MYQDDNNNNQYQDQYQSNYYDNTYQQNYGQQDYQQNQQTDQQNQQQNQNFDYNNVQRPDDSQRIFNPFILDDNNEIQISVGEPVTKETTLSKHTVYNIKGTDKIGQFDVYRRFNEFYTLKEVLVARWPGCFIPSIPAKEINSTSQNVVENRARFLNSFCNQMARLKHLFYSEEFQQFLRSKDSDVSKHLSTLKKVTTSDIIDKYQLTFPEICEQPLQSDLDIKINSWTGFLKRAIGGLKNYKDQLKTLTELRKELNKNFAQFNEEILPDYEKCLISEYVSNDNFALIFSNEANVGLHEFNEKFKNSKDKNSFQYLYDMVKYELRDAEAFEESIKEKEQLEKKRSSVQKDLKDDEEDLNKLISGKKTVKAIFSSSEEQKKKLETKIDQFKVELKNLDNLIEIVTKIIGMVEIDRFRKEKRMTFHRVLQCVADSEICNSMDLMQYWSQVNDSSTRLLKNY</sequence>
<dbReference type="PANTHER" id="PTHR10555:SF170">
    <property type="entry name" value="FI18122P1"/>
    <property type="match status" value="1"/>
</dbReference>
<feature type="domain" description="PX" evidence="2">
    <location>
        <begin position="74"/>
        <end position="185"/>
    </location>
</feature>
<dbReference type="KEGG" id="tet:TTHERM_00219300"/>